<name>A0A1S1LLU0_MYCCH</name>
<dbReference type="AlphaFoldDB" id="A0A1S1LLU0"/>
<evidence type="ECO:0000313" key="1">
    <source>
        <dbReference type="EMBL" id="OHU52332.1"/>
    </source>
</evidence>
<dbReference type="Proteomes" id="UP000180043">
    <property type="component" value="Unassembled WGS sequence"/>
</dbReference>
<protein>
    <submittedName>
        <fullName evidence="1">Uncharacterized protein</fullName>
    </submittedName>
</protein>
<proteinExistence type="predicted"/>
<sequence length="72" mass="7383">MQSPTNKTPDQIFGAASGPVTVTAHGSGNDVILPLITLNSVPTSAAALESHARACLAELDLLADDAQIALDW</sequence>
<evidence type="ECO:0000313" key="2">
    <source>
        <dbReference type="Proteomes" id="UP000180043"/>
    </source>
</evidence>
<organism evidence="1 2">
    <name type="scientific">Mycobacteroides chelonae</name>
    <name type="common">Mycobacterium chelonae</name>
    <dbReference type="NCBI Taxonomy" id="1774"/>
    <lineage>
        <taxon>Bacteria</taxon>
        <taxon>Bacillati</taxon>
        <taxon>Actinomycetota</taxon>
        <taxon>Actinomycetes</taxon>
        <taxon>Mycobacteriales</taxon>
        <taxon>Mycobacteriaceae</taxon>
        <taxon>Mycobacteroides</taxon>
    </lineage>
</organism>
<dbReference type="EMBL" id="MLIQ01000021">
    <property type="protein sequence ID" value="OHU52332.1"/>
    <property type="molecule type" value="Genomic_DNA"/>
</dbReference>
<reference evidence="1 2" key="1">
    <citation type="submission" date="2016-10" db="EMBL/GenBank/DDBJ databases">
        <title>Evaluation of Human, Veterinary and Environmental Mycobacterium chelonae Isolates by Core Genome Phylogenomic Analysis, Targeted Gene Comparison, and Anti-microbial Susceptibility Patterns: A Tale of Mistaken Identities.</title>
        <authorList>
            <person name="Fogelson S.B."/>
            <person name="Camus A.C."/>
            <person name="Lorenz W."/>
            <person name="Vasireddy R."/>
            <person name="Vasireddy S."/>
            <person name="Smith T."/>
            <person name="Brown-Elliott B.A."/>
            <person name="Wallace R.J.Jr."/>
            <person name="Hasan N.A."/>
            <person name="Reischl U."/>
            <person name="Sanchez S."/>
        </authorList>
    </citation>
    <scope>NUCLEOTIDE SEQUENCE [LARGE SCALE GENOMIC DNA]</scope>
    <source>
        <strain evidence="1 2">15515</strain>
    </source>
</reference>
<accession>A0A1S1LLU0</accession>
<comment type="caution">
    <text evidence="1">The sequence shown here is derived from an EMBL/GenBank/DDBJ whole genome shotgun (WGS) entry which is preliminary data.</text>
</comment>
<gene>
    <name evidence="1" type="ORF">BKG82_18890</name>
</gene>